<dbReference type="Proteomes" id="UP000030700">
    <property type="component" value="Unassembled WGS sequence"/>
</dbReference>
<proteinExistence type="predicted"/>
<gene>
    <name evidence="1" type="ORF">U14_00410</name>
</gene>
<evidence type="ECO:0000313" key="2">
    <source>
        <dbReference type="Proteomes" id="UP000030700"/>
    </source>
</evidence>
<evidence type="ECO:0000313" key="1">
    <source>
        <dbReference type="EMBL" id="GAK49192.1"/>
    </source>
</evidence>
<reference evidence="1" key="1">
    <citation type="journal article" date="2015" name="PeerJ">
        <title>First genomic representation of candidate bacterial phylum KSB3 points to enhanced environmental sensing as a trigger of wastewater bulking.</title>
        <authorList>
            <person name="Sekiguchi Y."/>
            <person name="Ohashi A."/>
            <person name="Parks D.H."/>
            <person name="Yamauchi T."/>
            <person name="Tyson G.W."/>
            <person name="Hugenholtz P."/>
        </authorList>
    </citation>
    <scope>NUCLEOTIDE SEQUENCE [LARGE SCALE GENOMIC DNA]</scope>
</reference>
<sequence length="68" mass="7839">MELTIGDETLKPLLEEVFIKMIQEKRNVFYEILIEALEDVALGNAIQRGRQNQFVSEERIFAVLEGSL</sequence>
<dbReference type="HOGENOM" id="CLU_186047_0_0_0"/>
<dbReference type="EMBL" id="DF820455">
    <property type="protein sequence ID" value="GAK49192.1"/>
    <property type="molecule type" value="Genomic_DNA"/>
</dbReference>
<dbReference type="Pfam" id="PF25734">
    <property type="entry name" value="RelB_like_antitoxin"/>
    <property type="match status" value="1"/>
</dbReference>
<name>A0A0S6VPW3_9BACT</name>
<dbReference type="InterPro" id="IPR057930">
    <property type="entry name" value="Antitoxin_put"/>
</dbReference>
<accession>A0A0S6VPW3</accession>
<dbReference type="AlphaFoldDB" id="A0A0S6VPW3"/>
<protein>
    <submittedName>
        <fullName evidence="1">Uncharacterized protein</fullName>
    </submittedName>
</protein>
<organism evidence="1">
    <name type="scientific">Candidatus Moduliflexus flocculans</name>
    <dbReference type="NCBI Taxonomy" id="1499966"/>
    <lineage>
        <taxon>Bacteria</taxon>
        <taxon>Candidatus Moduliflexota</taxon>
        <taxon>Candidatus Moduliflexia</taxon>
        <taxon>Candidatus Moduliflexales</taxon>
        <taxon>Candidatus Moduliflexaceae</taxon>
    </lineage>
</organism>
<keyword evidence="2" id="KW-1185">Reference proteome</keyword>
<dbReference type="STRING" id="1499966.U14_00410"/>